<reference evidence="3" key="1">
    <citation type="journal article" date="2019" name="Int. J. Syst. Evol. Microbiol.">
        <title>The Global Catalogue of Microorganisms (GCM) 10K type strain sequencing project: providing services to taxonomists for standard genome sequencing and annotation.</title>
        <authorList>
            <consortium name="The Broad Institute Genomics Platform"/>
            <consortium name="The Broad Institute Genome Sequencing Center for Infectious Disease"/>
            <person name="Wu L."/>
            <person name="Ma J."/>
        </authorList>
    </citation>
    <scope>NUCLEOTIDE SEQUENCE [LARGE SCALE GENOMIC DNA]</scope>
    <source>
        <strain evidence="3">CGMCC 1.14993</strain>
    </source>
</reference>
<dbReference type="EMBL" id="BMHB01000001">
    <property type="protein sequence ID" value="GGI11316.1"/>
    <property type="molecule type" value="Genomic_DNA"/>
</dbReference>
<keyword evidence="1" id="KW-1133">Transmembrane helix</keyword>
<dbReference type="Proteomes" id="UP000626244">
    <property type="component" value="Unassembled WGS sequence"/>
</dbReference>
<dbReference type="AlphaFoldDB" id="A0A8J3ACM2"/>
<organism evidence="2 3">
    <name type="scientific">Gottfriedia solisilvae</name>
    <dbReference type="NCBI Taxonomy" id="1516104"/>
    <lineage>
        <taxon>Bacteria</taxon>
        <taxon>Bacillati</taxon>
        <taxon>Bacillota</taxon>
        <taxon>Bacilli</taxon>
        <taxon>Bacillales</taxon>
        <taxon>Bacillaceae</taxon>
        <taxon>Gottfriedia</taxon>
    </lineage>
</organism>
<proteinExistence type="predicted"/>
<evidence type="ECO:0000256" key="1">
    <source>
        <dbReference type="SAM" id="Phobius"/>
    </source>
</evidence>
<protein>
    <recommendedName>
        <fullName evidence="4">Stage III sporulation protein AF</fullName>
    </recommendedName>
</protein>
<sequence length="205" mass="23500">MDFFIQWVSNIIVYILIATIIMMLIPNTGLAKYVRFVASLLLIVMMLQPIFQLFKVNIKEVLAGYQSTTYEASGEIKNEINNKKNEIQATERAYILKQMAVQMKKEVEENITQDFEQVITNVELEVKEGVTTIKTAQDLSKVTVFVSAKKDETSNVEPVQEVSVNTTEPIQTDSEKIKQQELQNFLADRWQLEDKQIEVKMEGGE</sequence>
<feature type="transmembrane region" description="Helical" evidence="1">
    <location>
        <begin position="33"/>
        <end position="51"/>
    </location>
</feature>
<comment type="caution">
    <text evidence="2">The sequence shown here is derived from an EMBL/GenBank/DDBJ whole genome shotgun (WGS) entry which is preliminary data.</text>
</comment>
<evidence type="ECO:0000313" key="2">
    <source>
        <dbReference type="EMBL" id="GGI11316.1"/>
    </source>
</evidence>
<gene>
    <name evidence="2" type="ORF">GCM10007380_07220</name>
</gene>
<keyword evidence="1" id="KW-0472">Membrane</keyword>
<dbReference type="Pfam" id="PF09581">
    <property type="entry name" value="Spore_III_AF"/>
    <property type="match status" value="1"/>
</dbReference>
<evidence type="ECO:0000313" key="3">
    <source>
        <dbReference type="Proteomes" id="UP000626244"/>
    </source>
</evidence>
<name>A0A8J3ACM2_9BACI</name>
<keyword evidence="1" id="KW-0812">Transmembrane</keyword>
<evidence type="ECO:0008006" key="4">
    <source>
        <dbReference type="Google" id="ProtNLM"/>
    </source>
</evidence>
<feature type="transmembrane region" description="Helical" evidence="1">
    <location>
        <begin position="6"/>
        <end position="26"/>
    </location>
</feature>
<dbReference type="OrthoDB" id="2375554at2"/>
<dbReference type="InterPro" id="IPR014245">
    <property type="entry name" value="Spore_III_AF"/>
</dbReference>
<keyword evidence="3" id="KW-1185">Reference proteome</keyword>
<dbReference type="RefSeq" id="WP_087998977.1">
    <property type="nucleotide sequence ID" value="NZ_BMHB01000001.1"/>
</dbReference>
<accession>A0A8J3ACM2</accession>
<dbReference type="NCBIfam" id="TIGR02896">
    <property type="entry name" value="spore_III_AF"/>
    <property type="match status" value="1"/>
</dbReference>